<dbReference type="AlphaFoldDB" id="A0A9P6M469"/>
<sequence>MSTQPHLTLYSSPVCPFAARAVLAMAETKQEHESIPIDIAVPRPDWYLHINPYGQVPALKINDKAVIYESLIVAEYIADLHPESGLISTDALQRAQTRYIIHHWGAHVQSIIHKASVTVNAAESAALRQQVIQELEKVNGLLEKASKTPTDIAGPFFLGEKFTFADLAIAPFLARFFLLSAFQEDKDAVSKEFEQSLQANSNLKRFNEWRHAIVSRASVQKATADEESIKNIYRKFIPKSN</sequence>
<dbReference type="InterPro" id="IPR050983">
    <property type="entry name" value="GST_Omega/HSP26"/>
</dbReference>
<dbReference type="Pfam" id="PF13410">
    <property type="entry name" value="GST_C_2"/>
    <property type="match status" value="1"/>
</dbReference>
<dbReference type="PROSITE" id="PS50405">
    <property type="entry name" value="GST_CTER"/>
    <property type="match status" value="1"/>
</dbReference>
<dbReference type="SFLD" id="SFLDS00019">
    <property type="entry name" value="Glutathione_Transferase_(cytos"/>
    <property type="match status" value="1"/>
</dbReference>
<dbReference type="OrthoDB" id="202840at2759"/>
<dbReference type="InterPro" id="IPR010987">
    <property type="entry name" value="Glutathione-S-Trfase_C-like"/>
</dbReference>
<evidence type="ECO:0000259" key="1">
    <source>
        <dbReference type="PROSITE" id="PS50404"/>
    </source>
</evidence>
<gene>
    <name evidence="3" type="ORF">BGZ70_005689</name>
</gene>
<protein>
    <recommendedName>
        <fullName evidence="5">Glutathione transferase</fullName>
    </recommendedName>
</protein>
<dbReference type="InterPro" id="IPR004045">
    <property type="entry name" value="Glutathione_S-Trfase_N"/>
</dbReference>
<dbReference type="Gene3D" id="1.20.1050.10">
    <property type="match status" value="1"/>
</dbReference>
<keyword evidence="4" id="KW-1185">Reference proteome</keyword>
<dbReference type="InterPro" id="IPR036249">
    <property type="entry name" value="Thioredoxin-like_sf"/>
</dbReference>
<dbReference type="SFLD" id="SFLDG00358">
    <property type="entry name" value="Main_(cytGST)"/>
    <property type="match status" value="1"/>
</dbReference>
<feature type="domain" description="GST N-terminal" evidence="1">
    <location>
        <begin position="5"/>
        <end position="85"/>
    </location>
</feature>
<dbReference type="Gene3D" id="3.40.30.10">
    <property type="entry name" value="Glutaredoxin"/>
    <property type="match status" value="1"/>
</dbReference>
<proteinExistence type="predicted"/>
<feature type="domain" description="GST C-terminal" evidence="2">
    <location>
        <begin position="94"/>
        <end position="236"/>
    </location>
</feature>
<evidence type="ECO:0008006" key="5">
    <source>
        <dbReference type="Google" id="ProtNLM"/>
    </source>
</evidence>
<evidence type="ECO:0000259" key="2">
    <source>
        <dbReference type="PROSITE" id="PS50405"/>
    </source>
</evidence>
<dbReference type="InterPro" id="IPR040079">
    <property type="entry name" value="Glutathione_S-Trfase"/>
</dbReference>
<reference evidence="3" key="1">
    <citation type="journal article" date="2020" name="Fungal Divers.">
        <title>Resolving the Mortierellaceae phylogeny through synthesis of multi-gene phylogenetics and phylogenomics.</title>
        <authorList>
            <person name="Vandepol N."/>
            <person name="Liber J."/>
            <person name="Desiro A."/>
            <person name="Na H."/>
            <person name="Kennedy M."/>
            <person name="Barry K."/>
            <person name="Grigoriev I.V."/>
            <person name="Miller A.N."/>
            <person name="O'Donnell K."/>
            <person name="Stajich J.E."/>
            <person name="Bonito G."/>
        </authorList>
    </citation>
    <scope>NUCLEOTIDE SEQUENCE</scope>
    <source>
        <strain evidence="3">CK1249</strain>
    </source>
</reference>
<dbReference type="GO" id="GO:0005737">
    <property type="term" value="C:cytoplasm"/>
    <property type="evidence" value="ECO:0007669"/>
    <property type="project" value="TreeGrafter"/>
</dbReference>
<dbReference type="SUPFAM" id="SSF47616">
    <property type="entry name" value="GST C-terminal domain-like"/>
    <property type="match status" value="1"/>
</dbReference>
<evidence type="ECO:0000313" key="3">
    <source>
        <dbReference type="EMBL" id="KAF9964942.1"/>
    </source>
</evidence>
<name>A0A9P6M469_MORAP</name>
<dbReference type="PANTHER" id="PTHR43968">
    <property type="match status" value="1"/>
</dbReference>
<evidence type="ECO:0000313" key="4">
    <source>
        <dbReference type="Proteomes" id="UP000738359"/>
    </source>
</evidence>
<comment type="caution">
    <text evidence="3">The sequence shown here is derived from an EMBL/GenBank/DDBJ whole genome shotgun (WGS) entry which is preliminary data.</text>
</comment>
<dbReference type="Proteomes" id="UP000738359">
    <property type="component" value="Unassembled WGS sequence"/>
</dbReference>
<accession>A0A9P6M469</accession>
<dbReference type="InterPro" id="IPR036282">
    <property type="entry name" value="Glutathione-S-Trfase_C_sf"/>
</dbReference>
<dbReference type="PROSITE" id="PS50404">
    <property type="entry name" value="GST_NTER"/>
    <property type="match status" value="1"/>
</dbReference>
<dbReference type="PANTHER" id="PTHR43968:SF8">
    <property type="entry name" value="S-TRANSFERASE, PUTATIVE (AFU_ORTHOLOGUE AFUA_2G00590)-RELATED"/>
    <property type="match status" value="1"/>
</dbReference>
<dbReference type="EMBL" id="JAAAHY010000304">
    <property type="protein sequence ID" value="KAF9964942.1"/>
    <property type="molecule type" value="Genomic_DNA"/>
</dbReference>
<dbReference type="CDD" id="cd00299">
    <property type="entry name" value="GST_C_family"/>
    <property type="match status" value="1"/>
</dbReference>
<organism evidence="3 4">
    <name type="scientific">Mortierella alpina</name>
    <name type="common">Oleaginous fungus</name>
    <name type="synonym">Mortierella renispora</name>
    <dbReference type="NCBI Taxonomy" id="64518"/>
    <lineage>
        <taxon>Eukaryota</taxon>
        <taxon>Fungi</taxon>
        <taxon>Fungi incertae sedis</taxon>
        <taxon>Mucoromycota</taxon>
        <taxon>Mortierellomycotina</taxon>
        <taxon>Mortierellomycetes</taxon>
        <taxon>Mortierellales</taxon>
        <taxon>Mortierellaceae</taxon>
        <taxon>Mortierella</taxon>
    </lineage>
</organism>
<dbReference type="SUPFAM" id="SSF52833">
    <property type="entry name" value="Thioredoxin-like"/>
    <property type="match status" value="1"/>
</dbReference>
<dbReference type="Pfam" id="PF13417">
    <property type="entry name" value="GST_N_3"/>
    <property type="match status" value="1"/>
</dbReference>